<keyword evidence="3" id="KW-1185">Reference proteome</keyword>
<feature type="region of interest" description="Disordered" evidence="1">
    <location>
        <begin position="53"/>
        <end position="84"/>
    </location>
</feature>
<dbReference type="RefSeq" id="WP_390329243.1">
    <property type="nucleotide sequence ID" value="NZ_JBHRTP010000052.1"/>
</dbReference>
<comment type="caution">
    <text evidence="2">The sequence shown here is derived from an EMBL/GenBank/DDBJ whole genome shotgun (WGS) entry which is preliminary data.</text>
</comment>
<evidence type="ECO:0000313" key="3">
    <source>
        <dbReference type="Proteomes" id="UP001595530"/>
    </source>
</evidence>
<sequence length="153" mass="16342">MSNIQSAKKSVQLELAQAKQGRDYYQSRIEALEKALAQLASVDAAALTGTAVTRESAKKQSAGKRATPAQSAKSKGSAAKLPSTGGDFWVDLITDQPQSAADIMNAAFTKLAVTPTKEQKQKLGARMTAALTGLITAKQIKDSGARRERRFFK</sequence>
<protein>
    <submittedName>
        <fullName evidence="2">Uncharacterized protein</fullName>
    </submittedName>
</protein>
<evidence type="ECO:0000313" key="2">
    <source>
        <dbReference type="EMBL" id="MFC3109448.1"/>
    </source>
</evidence>
<name>A0ABV7F305_9BURK</name>
<reference evidence="3" key="1">
    <citation type="journal article" date="2019" name="Int. J. Syst. Evol. Microbiol.">
        <title>The Global Catalogue of Microorganisms (GCM) 10K type strain sequencing project: providing services to taxonomists for standard genome sequencing and annotation.</title>
        <authorList>
            <consortium name="The Broad Institute Genomics Platform"/>
            <consortium name="The Broad Institute Genome Sequencing Center for Infectious Disease"/>
            <person name="Wu L."/>
            <person name="Ma J."/>
        </authorList>
    </citation>
    <scope>NUCLEOTIDE SEQUENCE [LARGE SCALE GENOMIC DNA]</scope>
    <source>
        <strain evidence="3">KCTC 42986</strain>
    </source>
</reference>
<accession>A0ABV7F305</accession>
<organism evidence="2 3">
    <name type="scientific">Undibacterium arcticum</name>
    <dbReference type="NCBI Taxonomy" id="1762892"/>
    <lineage>
        <taxon>Bacteria</taxon>
        <taxon>Pseudomonadati</taxon>
        <taxon>Pseudomonadota</taxon>
        <taxon>Betaproteobacteria</taxon>
        <taxon>Burkholderiales</taxon>
        <taxon>Oxalobacteraceae</taxon>
        <taxon>Undibacterium</taxon>
    </lineage>
</organism>
<evidence type="ECO:0000256" key="1">
    <source>
        <dbReference type="SAM" id="MobiDB-lite"/>
    </source>
</evidence>
<proteinExistence type="predicted"/>
<feature type="compositionally biased region" description="Low complexity" evidence="1">
    <location>
        <begin position="71"/>
        <end position="80"/>
    </location>
</feature>
<dbReference type="Proteomes" id="UP001595530">
    <property type="component" value="Unassembled WGS sequence"/>
</dbReference>
<dbReference type="EMBL" id="JBHRTP010000052">
    <property type="protein sequence ID" value="MFC3109448.1"/>
    <property type="molecule type" value="Genomic_DNA"/>
</dbReference>
<gene>
    <name evidence="2" type="ORF">ACFOFO_16010</name>
</gene>